<feature type="region of interest" description="Disordered" evidence="1">
    <location>
        <begin position="114"/>
        <end position="133"/>
    </location>
</feature>
<gene>
    <name evidence="3" type="ORF">GCU56_22035</name>
</gene>
<comment type="caution">
    <text evidence="3">The sequence shown here is derived from an EMBL/GenBank/DDBJ whole genome shotgun (WGS) entry which is preliminary data.</text>
</comment>
<protein>
    <recommendedName>
        <fullName evidence="2">DUF1023 domain-containing protein</fullName>
    </recommendedName>
</protein>
<dbReference type="AlphaFoldDB" id="A0A7K3W6T8"/>
<name>A0A7K3W6T8_9ACTN</name>
<sequence>MSSATLPDIAGWDVPSLRAAVSVLTAVADRLPAWRARMEVVGRSLGHADCWYGPAATAAAAALQEVSTAATAVTAALTESLEQAAQLLVSADTAQELAEQALATAAAVPVELDGDGRVTGPLPESSGAGPDAGSTAAVLRAEALAGDAVYAAGSAALAASAAADALAPLGVASSLAPATFDDLSWLLAVSGPATPPPPPSADAGPDQVAAWWAALSTAARSSAIAGHPARIGALDGVPTWARDRANRLLLGRELADPARPGHAVAESVSTEIREREERGEDVQLHQFRPDEGLVALALGDLDEADAVAVLVPGVGTDAAYDLDAVADDAAAVAHATGAAAPELAVATVAWLGYRAPPLARALSTSAARSGGPALDRALDGLVAARSTDPPRTTVLAHSYGTVVSERAAQAPGVLAADSVVLLGSPGMDGDADALEAAEVYEASSRSDYVTWLEVHGEQTWDTGFGASALPTDDDMGHSDYYDPDRPTLPAMGEVVAGTWEPR</sequence>
<accession>A0A7K3W6T8</accession>
<dbReference type="InterPro" id="IPR029058">
    <property type="entry name" value="AB_hydrolase_fold"/>
</dbReference>
<evidence type="ECO:0000313" key="3">
    <source>
        <dbReference type="EMBL" id="NEK60542.1"/>
    </source>
</evidence>
<feature type="domain" description="DUF1023" evidence="2">
    <location>
        <begin position="290"/>
        <end position="450"/>
    </location>
</feature>
<dbReference type="Pfam" id="PF06259">
    <property type="entry name" value="Abhydrolase_8"/>
    <property type="match status" value="1"/>
</dbReference>
<dbReference type="Proteomes" id="UP000470246">
    <property type="component" value="Unassembled WGS sequence"/>
</dbReference>
<evidence type="ECO:0000256" key="1">
    <source>
        <dbReference type="SAM" id="MobiDB-lite"/>
    </source>
</evidence>
<proteinExistence type="predicted"/>
<evidence type="ECO:0000259" key="2">
    <source>
        <dbReference type="Pfam" id="PF06259"/>
    </source>
</evidence>
<organism evidence="3 4">
    <name type="scientific">Geodermatophilus sabuli</name>
    <dbReference type="NCBI Taxonomy" id="1564158"/>
    <lineage>
        <taxon>Bacteria</taxon>
        <taxon>Bacillati</taxon>
        <taxon>Actinomycetota</taxon>
        <taxon>Actinomycetes</taxon>
        <taxon>Geodermatophilales</taxon>
        <taxon>Geodermatophilaceae</taxon>
        <taxon>Geodermatophilus</taxon>
    </lineage>
</organism>
<dbReference type="EMBL" id="JAAGWF010000030">
    <property type="protein sequence ID" value="NEK60542.1"/>
    <property type="molecule type" value="Genomic_DNA"/>
</dbReference>
<dbReference type="InterPro" id="IPR010427">
    <property type="entry name" value="DUF1023"/>
</dbReference>
<dbReference type="Gene3D" id="3.40.50.1820">
    <property type="entry name" value="alpha/beta hydrolase"/>
    <property type="match status" value="1"/>
</dbReference>
<keyword evidence="4" id="KW-1185">Reference proteome</keyword>
<evidence type="ECO:0000313" key="4">
    <source>
        <dbReference type="Proteomes" id="UP000470246"/>
    </source>
</evidence>
<reference evidence="3 4" key="1">
    <citation type="submission" date="2020-02" db="EMBL/GenBank/DDBJ databases">
        <title>Geodermatophilus sabuli CPCC 205279 I12A-02694.</title>
        <authorList>
            <person name="Jiang Z."/>
        </authorList>
    </citation>
    <scope>NUCLEOTIDE SEQUENCE [LARGE SCALE GENOMIC DNA]</scope>
    <source>
        <strain evidence="3 4">I12A-02694</strain>
    </source>
</reference>
<dbReference type="RefSeq" id="WP_163484343.1">
    <property type="nucleotide sequence ID" value="NZ_JAAGWF010000030.1"/>
</dbReference>